<proteinExistence type="inferred from homology"/>
<evidence type="ECO:0000256" key="2">
    <source>
        <dbReference type="ARBA" id="ARBA00022801"/>
    </source>
</evidence>
<protein>
    <recommendedName>
        <fullName evidence="10">Protein-tyrosine-phosphatase</fullName>
    </recommendedName>
</protein>
<dbReference type="PANTHER" id="PTHR45961:SF6">
    <property type="entry name" value="IP21249P"/>
    <property type="match status" value="1"/>
</dbReference>
<evidence type="ECO:0000256" key="1">
    <source>
        <dbReference type="ARBA" id="ARBA00008601"/>
    </source>
</evidence>
<reference evidence="8 9" key="1">
    <citation type="submission" date="2019-01" db="EMBL/GenBank/DDBJ databases">
        <title>A draft genome assembly of the solar-powered sea slug Elysia chlorotica.</title>
        <authorList>
            <person name="Cai H."/>
            <person name="Li Q."/>
            <person name="Fang X."/>
            <person name="Li J."/>
            <person name="Curtis N.E."/>
            <person name="Altenburger A."/>
            <person name="Shibata T."/>
            <person name="Feng M."/>
            <person name="Maeda T."/>
            <person name="Schwartz J.A."/>
            <person name="Shigenobu S."/>
            <person name="Lundholm N."/>
            <person name="Nishiyama T."/>
            <person name="Yang H."/>
            <person name="Hasebe M."/>
            <person name="Li S."/>
            <person name="Pierce S.K."/>
            <person name="Wang J."/>
        </authorList>
    </citation>
    <scope>NUCLEOTIDE SEQUENCE [LARGE SCALE GENOMIC DNA]</scope>
    <source>
        <strain evidence="8">EC2010</strain>
        <tissue evidence="8">Whole organism of an adult</tissue>
    </source>
</reference>
<dbReference type="GO" id="GO:0004721">
    <property type="term" value="F:phosphoprotein phosphatase activity"/>
    <property type="evidence" value="ECO:0007669"/>
    <property type="project" value="UniProtKB-KW"/>
</dbReference>
<keyword evidence="2" id="KW-0378">Hydrolase</keyword>
<evidence type="ECO:0000256" key="5">
    <source>
        <dbReference type="SAM" id="Phobius"/>
    </source>
</evidence>
<feature type="domain" description="Tyrosine specific protein phosphatases" evidence="7">
    <location>
        <begin position="137"/>
        <end position="191"/>
    </location>
</feature>
<dbReference type="InterPro" id="IPR003595">
    <property type="entry name" value="Tyr_Pase_cat"/>
</dbReference>
<organism evidence="8 9">
    <name type="scientific">Elysia chlorotica</name>
    <name type="common">Eastern emerald elysia</name>
    <name type="synonym">Sea slug</name>
    <dbReference type="NCBI Taxonomy" id="188477"/>
    <lineage>
        <taxon>Eukaryota</taxon>
        <taxon>Metazoa</taxon>
        <taxon>Spiralia</taxon>
        <taxon>Lophotrochozoa</taxon>
        <taxon>Mollusca</taxon>
        <taxon>Gastropoda</taxon>
        <taxon>Heterobranchia</taxon>
        <taxon>Euthyneura</taxon>
        <taxon>Panpulmonata</taxon>
        <taxon>Sacoglossa</taxon>
        <taxon>Placobranchoidea</taxon>
        <taxon>Plakobranchidae</taxon>
        <taxon>Elysia</taxon>
    </lineage>
</organism>
<dbReference type="SUPFAM" id="SSF52799">
    <property type="entry name" value="(Phosphotyrosine protein) phosphatases II"/>
    <property type="match status" value="1"/>
</dbReference>
<name>A0A3S1A0K3_ELYCH</name>
<dbReference type="InterPro" id="IPR000387">
    <property type="entry name" value="Tyr_Pase_dom"/>
</dbReference>
<dbReference type="STRING" id="188477.A0A3S1A0K3"/>
<dbReference type="Gene3D" id="3.90.190.10">
    <property type="entry name" value="Protein tyrosine phosphatase superfamily"/>
    <property type="match status" value="1"/>
</dbReference>
<comment type="similarity">
    <text evidence="1">Belongs to the protein-tyrosine phosphatase family. Non-receptor class dual specificity subfamily.</text>
</comment>
<dbReference type="EMBL" id="RQTK01000025">
    <property type="protein sequence ID" value="RUS90773.1"/>
    <property type="molecule type" value="Genomic_DNA"/>
</dbReference>
<keyword evidence="5" id="KW-0812">Transmembrane</keyword>
<gene>
    <name evidence="8" type="ORF">EGW08_001484</name>
</gene>
<dbReference type="PROSITE" id="PS50054">
    <property type="entry name" value="TYR_PHOSPHATASE_DUAL"/>
    <property type="match status" value="1"/>
</dbReference>
<dbReference type="PROSITE" id="PS00383">
    <property type="entry name" value="TYR_PHOSPHATASE_1"/>
    <property type="match status" value="1"/>
</dbReference>
<evidence type="ECO:0000256" key="3">
    <source>
        <dbReference type="ARBA" id="ARBA00022912"/>
    </source>
</evidence>
<evidence type="ECO:0008006" key="10">
    <source>
        <dbReference type="Google" id="ProtNLM"/>
    </source>
</evidence>
<feature type="region of interest" description="Disordered" evidence="4">
    <location>
        <begin position="1"/>
        <end position="27"/>
    </location>
</feature>
<keyword evidence="3" id="KW-0904">Protein phosphatase</keyword>
<keyword evidence="5" id="KW-1133">Transmembrane helix</keyword>
<feature type="transmembrane region" description="Helical" evidence="5">
    <location>
        <begin position="249"/>
        <end position="272"/>
    </location>
</feature>
<dbReference type="CDD" id="cd14498">
    <property type="entry name" value="DSP"/>
    <property type="match status" value="1"/>
</dbReference>
<dbReference type="Pfam" id="PF00782">
    <property type="entry name" value="DSPc"/>
    <property type="match status" value="1"/>
</dbReference>
<evidence type="ECO:0000313" key="9">
    <source>
        <dbReference type="Proteomes" id="UP000271974"/>
    </source>
</evidence>
<keyword evidence="9" id="KW-1185">Reference proteome</keyword>
<evidence type="ECO:0000259" key="6">
    <source>
        <dbReference type="PROSITE" id="PS50054"/>
    </source>
</evidence>
<comment type="caution">
    <text evidence="8">The sequence shown here is derived from an EMBL/GenBank/DDBJ whole genome shotgun (WGS) entry which is preliminary data.</text>
</comment>
<accession>A0A3S1A0K3</accession>
<sequence>MSRDQSPAADGGISQTQKTRPRARGNNPLSQITEHVFLAGITGVTRPDLLRSAGITHVLNVAGRECSHLPYDLGPEPGEKPAPIYADPDLREGDISGRHSAPVDTDLAVRAGDGSSLTVRHVSLRDSPDQSLLPYLDDLVDFVSEAVSSGGRVVVHCMAGVSRSASVVLAYLVRDHGMSLRQAHDHVMERRDVIRPNQGFWVALIEYELNLRGKNSVEILNYVAGGVPSLDSCQREMQMRLRLGWMDHLFFNLFVQVVILIAQILSSHWIFYDYT</sequence>
<evidence type="ECO:0000256" key="4">
    <source>
        <dbReference type="SAM" id="MobiDB-lite"/>
    </source>
</evidence>
<dbReference type="GO" id="GO:0005737">
    <property type="term" value="C:cytoplasm"/>
    <property type="evidence" value="ECO:0007669"/>
    <property type="project" value="TreeGrafter"/>
</dbReference>
<feature type="domain" description="Tyrosine-protein phosphatase" evidence="6">
    <location>
        <begin position="27"/>
        <end position="213"/>
    </location>
</feature>
<evidence type="ECO:0000313" key="8">
    <source>
        <dbReference type="EMBL" id="RUS90773.1"/>
    </source>
</evidence>
<dbReference type="PROSITE" id="PS50056">
    <property type="entry name" value="TYR_PHOSPHATASE_2"/>
    <property type="match status" value="1"/>
</dbReference>
<evidence type="ECO:0000259" key="7">
    <source>
        <dbReference type="PROSITE" id="PS50056"/>
    </source>
</evidence>
<dbReference type="InterPro" id="IPR020422">
    <property type="entry name" value="TYR_PHOSPHATASE_DUAL_dom"/>
</dbReference>
<dbReference type="AlphaFoldDB" id="A0A3S1A0K3"/>
<keyword evidence="5" id="KW-0472">Membrane</keyword>
<dbReference type="PANTHER" id="PTHR45961">
    <property type="entry name" value="IP21249P"/>
    <property type="match status" value="1"/>
</dbReference>
<dbReference type="InterPro" id="IPR052103">
    <property type="entry name" value="Dual_spec_Phospatases"/>
</dbReference>
<dbReference type="SMART" id="SM00404">
    <property type="entry name" value="PTPc_motif"/>
    <property type="match status" value="1"/>
</dbReference>
<dbReference type="InterPro" id="IPR016130">
    <property type="entry name" value="Tyr_Pase_AS"/>
</dbReference>
<dbReference type="InterPro" id="IPR029021">
    <property type="entry name" value="Prot-tyrosine_phosphatase-like"/>
</dbReference>
<dbReference type="Proteomes" id="UP000271974">
    <property type="component" value="Unassembled WGS sequence"/>
</dbReference>
<dbReference type="SMART" id="SM00195">
    <property type="entry name" value="DSPc"/>
    <property type="match status" value="1"/>
</dbReference>
<dbReference type="InterPro" id="IPR000340">
    <property type="entry name" value="Dual-sp_phosphatase_cat-dom"/>
</dbReference>
<dbReference type="OrthoDB" id="285418at2759"/>